<proteinExistence type="predicted"/>
<name>A0A2H5BLF9_9CAUD</name>
<evidence type="ECO:0000256" key="1">
    <source>
        <dbReference type="SAM" id="MobiDB-lite"/>
    </source>
</evidence>
<reference evidence="3" key="1">
    <citation type="submission" date="2017-11" db="EMBL/GenBank/DDBJ databases">
        <authorList>
            <person name="Han C.G."/>
        </authorList>
    </citation>
    <scope>NUCLEOTIDE SEQUENCE [LARGE SCALE GENOMIC DNA]</scope>
</reference>
<organism evidence="2 3">
    <name type="scientific">Streptomyces phage Attoomi</name>
    <dbReference type="NCBI Taxonomy" id="2059881"/>
    <lineage>
        <taxon>Viruses</taxon>
        <taxon>Duplodnaviria</taxon>
        <taxon>Heunggongvirae</taxon>
        <taxon>Uroviricota</taxon>
        <taxon>Caudoviricetes</taxon>
        <taxon>Attoomivirus</taxon>
        <taxon>Attoomivirus attoomi</taxon>
    </lineage>
</organism>
<keyword evidence="3" id="KW-1185">Reference proteome</keyword>
<feature type="region of interest" description="Disordered" evidence="1">
    <location>
        <begin position="68"/>
        <end position="89"/>
    </location>
</feature>
<protein>
    <submittedName>
        <fullName evidence="2">Uncharacterized protein</fullName>
    </submittedName>
</protein>
<sequence length="89" mass="9725">MPEPITMKVALEGQDMDYDGHDITVTVGWGLSEPAVVGALKSFLEADPAVRVLYARRPDIQYLDVVPPYVEPAPEPEPEPTEPPVNPEA</sequence>
<dbReference type="Proteomes" id="UP000241131">
    <property type="component" value="Segment"/>
</dbReference>
<gene>
    <name evidence="2" type="ORF">SEA_ATTOOMI_1</name>
</gene>
<dbReference type="EMBL" id="MG593801">
    <property type="protein sequence ID" value="AUG87133.1"/>
    <property type="molecule type" value="Genomic_DNA"/>
</dbReference>
<evidence type="ECO:0000313" key="3">
    <source>
        <dbReference type="Proteomes" id="UP000241131"/>
    </source>
</evidence>
<accession>A0A2H5BLF9</accession>
<evidence type="ECO:0000313" key="2">
    <source>
        <dbReference type="EMBL" id="AUG87133.1"/>
    </source>
</evidence>